<reference evidence="10" key="2">
    <citation type="submission" date="2024-03" db="EMBL/GenBank/DDBJ databases">
        <authorList>
            <person name="Ni Y."/>
            <person name="Xu T."/>
            <person name="Yan S."/>
            <person name="Chen L."/>
            <person name="Wang Y."/>
        </authorList>
    </citation>
    <scope>NUCLEOTIDE SEQUENCE</scope>
    <source>
        <strain evidence="10">NMC1</strain>
    </source>
</reference>
<name>A0AAT9JHC5_9VIRU</name>
<dbReference type="SUPFAM" id="SSF53335">
    <property type="entry name" value="S-adenosyl-L-methionine-dependent methyltransferases"/>
    <property type="match status" value="1"/>
</dbReference>
<dbReference type="EC" id="2.1.1.113" evidence="2"/>
<comment type="catalytic activity">
    <reaction evidence="8">
        <text>a 2'-deoxycytidine in DNA + S-adenosyl-L-methionine = an N(4)-methyl-2'-deoxycytidine in DNA + S-adenosyl-L-homocysteine + H(+)</text>
        <dbReference type="Rhea" id="RHEA:16857"/>
        <dbReference type="Rhea" id="RHEA-COMP:11369"/>
        <dbReference type="Rhea" id="RHEA-COMP:13674"/>
        <dbReference type="ChEBI" id="CHEBI:15378"/>
        <dbReference type="ChEBI" id="CHEBI:57856"/>
        <dbReference type="ChEBI" id="CHEBI:59789"/>
        <dbReference type="ChEBI" id="CHEBI:85452"/>
        <dbReference type="ChEBI" id="CHEBI:137933"/>
        <dbReference type="EC" id="2.1.1.113"/>
    </reaction>
</comment>
<dbReference type="GO" id="GO:0009307">
    <property type="term" value="P:DNA restriction-modification system"/>
    <property type="evidence" value="ECO:0007669"/>
    <property type="project" value="UniProtKB-KW"/>
</dbReference>
<dbReference type="EMBL" id="BK067789">
    <property type="protein sequence ID" value="DBA52080.1"/>
    <property type="molecule type" value="Genomic_DNA"/>
</dbReference>
<keyword evidence="6" id="KW-0680">Restriction system</keyword>
<evidence type="ECO:0000256" key="4">
    <source>
        <dbReference type="ARBA" id="ARBA00022679"/>
    </source>
</evidence>
<protein>
    <recommendedName>
        <fullName evidence="2">site-specific DNA-methyltransferase (cytosine-N(4)-specific)</fullName>
        <ecNumber evidence="2">2.1.1.113</ecNumber>
    </recommendedName>
</protein>
<dbReference type="InterPro" id="IPR001091">
    <property type="entry name" value="RM_Methyltransferase"/>
</dbReference>
<dbReference type="GO" id="GO:0015667">
    <property type="term" value="F:site-specific DNA-methyltransferase (cytosine-N4-specific) activity"/>
    <property type="evidence" value="ECO:0007669"/>
    <property type="project" value="UniProtKB-EC"/>
</dbReference>
<dbReference type="GO" id="GO:0032259">
    <property type="term" value="P:methylation"/>
    <property type="evidence" value="ECO:0007669"/>
    <property type="project" value="UniProtKB-KW"/>
</dbReference>
<dbReference type="Gene3D" id="3.40.50.150">
    <property type="entry name" value="Vaccinia Virus protein VP39"/>
    <property type="match status" value="1"/>
</dbReference>
<dbReference type="GO" id="GO:0008170">
    <property type="term" value="F:N-methyltransferase activity"/>
    <property type="evidence" value="ECO:0007669"/>
    <property type="project" value="InterPro"/>
</dbReference>
<evidence type="ECO:0000313" key="10">
    <source>
        <dbReference type="EMBL" id="DBA52080.1"/>
    </source>
</evidence>
<sequence>MNEIILGDCLEKIKDIPDNSIDLVITSPPYDNIEGAGYGKGTKDVLFLKLYSEFFGSILQQVRRVLKPTGQFYLNLKSGTIAKTLITPHWIEFLPEFKDFKLKSYIIWKYSGSFDSTKARFHLDYEIIYHLSKTDDISINYEEGEHDPLTSVWNIPHHIKDRLHPVQMPELLAEKIIKRGSKEGEVVLDIFAGSGTSLVVAKRLDRKYIGFEINPKHYETIKERLK</sequence>
<keyword evidence="4" id="KW-0808">Transferase</keyword>
<evidence type="ECO:0000256" key="7">
    <source>
        <dbReference type="ARBA" id="ARBA00023125"/>
    </source>
</evidence>
<dbReference type="InterPro" id="IPR002941">
    <property type="entry name" value="DNA_methylase_N4/N6"/>
</dbReference>
<reference evidence="10" key="1">
    <citation type="journal article" date="2024" name="Environ. Microbiol. Rep.">
        <title>Hiding in plain sight: The discovery of complete genomes of 11 hypothetical spindle-shaped viruses that putatively infect mesophilic ammonia-oxidizing archaea.</title>
        <authorList>
            <person name="Ni Y."/>
            <person name="Xu T."/>
            <person name="Yan S."/>
            <person name="Chen L."/>
            <person name="Wang Y."/>
        </authorList>
    </citation>
    <scope>NUCLEOTIDE SEQUENCE</scope>
    <source>
        <strain evidence="10">NMC1</strain>
    </source>
</reference>
<dbReference type="CDD" id="cd02440">
    <property type="entry name" value="AdoMet_MTases"/>
    <property type="match status" value="1"/>
</dbReference>
<evidence type="ECO:0000256" key="2">
    <source>
        <dbReference type="ARBA" id="ARBA00012185"/>
    </source>
</evidence>
<comment type="similarity">
    <text evidence="1">Belongs to the N(4)/N(6)-methyltransferase family. N(4) subfamily.</text>
</comment>
<accession>A0AAT9JHC5</accession>
<organism evidence="10">
    <name type="scientific">Nitrosopumilaceae spindle-shaped virus</name>
    <dbReference type="NCBI Taxonomy" id="3065433"/>
    <lineage>
        <taxon>Viruses</taxon>
    </lineage>
</organism>
<evidence type="ECO:0000256" key="3">
    <source>
        <dbReference type="ARBA" id="ARBA00022603"/>
    </source>
</evidence>
<dbReference type="GO" id="GO:0003677">
    <property type="term" value="F:DNA binding"/>
    <property type="evidence" value="ECO:0007669"/>
    <property type="project" value="UniProtKB-KW"/>
</dbReference>
<evidence type="ECO:0000256" key="8">
    <source>
        <dbReference type="ARBA" id="ARBA00049120"/>
    </source>
</evidence>
<evidence type="ECO:0000259" key="9">
    <source>
        <dbReference type="Pfam" id="PF01555"/>
    </source>
</evidence>
<dbReference type="Pfam" id="PF01555">
    <property type="entry name" value="N6_N4_Mtase"/>
    <property type="match status" value="1"/>
</dbReference>
<keyword evidence="5" id="KW-0949">S-adenosyl-L-methionine</keyword>
<proteinExistence type="inferred from homology"/>
<dbReference type="InterPro" id="IPR017985">
    <property type="entry name" value="MeTrfase_CN4_CS"/>
</dbReference>
<evidence type="ECO:0000256" key="1">
    <source>
        <dbReference type="ARBA" id="ARBA00010203"/>
    </source>
</evidence>
<evidence type="ECO:0000256" key="5">
    <source>
        <dbReference type="ARBA" id="ARBA00022691"/>
    </source>
</evidence>
<keyword evidence="3" id="KW-0489">Methyltransferase</keyword>
<dbReference type="InterPro" id="IPR029063">
    <property type="entry name" value="SAM-dependent_MTases_sf"/>
</dbReference>
<feature type="domain" description="DNA methylase N-4/N-6" evidence="9">
    <location>
        <begin position="21"/>
        <end position="223"/>
    </location>
</feature>
<keyword evidence="7" id="KW-0238">DNA-binding</keyword>
<dbReference type="PROSITE" id="PS00093">
    <property type="entry name" value="N4_MTASE"/>
    <property type="match status" value="1"/>
</dbReference>
<evidence type="ECO:0000256" key="6">
    <source>
        <dbReference type="ARBA" id="ARBA00022747"/>
    </source>
</evidence>
<dbReference type="PRINTS" id="PR00508">
    <property type="entry name" value="S21N4MTFRASE"/>
</dbReference>